<reference evidence="2 3" key="1">
    <citation type="submission" date="2019-02" db="EMBL/GenBank/DDBJ databases">
        <title>Deep-cultivation of Planctomycetes and their phenomic and genomic characterization uncovers novel biology.</title>
        <authorList>
            <person name="Wiegand S."/>
            <person name="Jogler M."/>
            <person name="Boedeker C."/>
            <person name="Pinto D."/>
            <person name="Vollmers J."/>
            <person name="Rivas-Marin E."/>
            <person name="Kohn T."/>
            <person name="Peeters S.H."/>
            <person name="Heuer A."/>
            <person name="Rast P."/>
            <person name="Oberbeckmann S."/>
            <person name="Bunk B."/>
            <person name="Jeske O."/>
            <person name="Meyerdierks A."/>
            <person name="Storesund J.E."/>
            <person name="Kallscheuer N."/>
            <person name="Luecker S."/>
            <person name="Lage O.M."/>
            <person name="Pohl T."/>
            <person name="Merkel B.J."/>
            <person name="Hornburger P."/>
            <person name="Mueller R.-W."/>
            <person name="Bruemmer F."/>
            <person name="Labrenz M."/>
            <person name="Spormann A.M."/>
            <person name="Op Den Camp H."/>
            <person name="Overmann J."/>
            <person name="Amann R."/>
            <person name="Jetten M.S.M."/>
            <person name="Mascher T."/>
            <person name="Medema M.H."/>
            <person name="Devos D.P."/>
            <person name="Kaster A.-K."/>
            <person name="Ovreas L."/>
            <person name="Rohde M."/>
            <person name="Galperin M.Y."/>
            <person name="Jogler C."/>
        </authorList>
    </citation>
    <scope>NUCLEOTIDE SEQUENCE [LARGE SCALE GENOMIC DNA]</scope>
    <source>
        <strain evidence="2 3">Pla52n</strain>
    </source>
</reference>
<dbReference type="RefSeq" id="WP_146518382.1">
    <property type="nucleotide sequence ID" value="NZ_CP151726.1"/>
</dbReference>
<accession>A0A5C6B8N0</accession>
<name>A0A5C6B8N0_9BACT</name>
<dbReference type="OrthoDB" id="282057at2"/>
<evidence type="ECO:0000313" key="2">
    <source>
        <dbReference type="EMBL" id="TWU08320.1"/>
    </source>
</evidence>
<organism evidence="2 3">
    <name type="scientific">Stieleria varia</name>
    <dbReference type="NCBI Taxonomy" id="2528005"/>
    <lineage>
        <taxon>Bacteria</taxon>
        <taxon>Pseudomonadati</taxon>
        <taxon>Planctomycetota</taxon>
        <taxon>Planctomycetia</taxon>
        <taxon>Pirellulales</taxon>
        <taxon>Pirellulaceae</taxon>
        <taxon>Stieleria</taxon>
    </lineage>
</organism>
<keyword evidence="1" id="KW-0472">Membrane</keyword>
<evidence type="ECO:0000313" key="3">
    <source>
        <dbReference type="Proteomes" id="UP000320176"/>
    </source>
</evidence>
<dbReference type="EMBL" id="SJPN01000001">
    <property type="protein sequence ID" value="TWU08320.1"/>
    <property type="molecule type" value="Genomic_DNA"/>
</dbReference>
<keyword evidence="3" id="KW-1185">Reference proteome</keyword>
<keyword evidence="1" id="KW-0812">Transmembrane</keyword>
<proteinExistence type="predicted"/>
<dbReference type="AlphaFoldDB" id="A0A5C6B8N0"/>
<sequence length="392" mass="42516">MEQNLLKVGTFLLGLALVGMLGYRYLKNAEFQFSPAASNTTTNVELTAVDDGELGDSFAKAGAGGTSVSPDVETPEVEDEGPMLRVGVIGATPARDEVTLLREVPYAERLVKQLYNESRGRACRMLVPGATVEPPISRVPARRAGTLGRTSVLTIGLELDPRARAKLPAVTRGQVEQYFNKHRLAIQPVIYHDDEGRPYFGTDCQAAFFDIAEPTVTVPAEPMIESAVARFRALGVVANGDIAKSSDAFFLGRTLAMAFVFERSDLSTESSGTSAKKSTELLFLHLPEQATLSDLQIEAYITSDDRTTLHRLDIGDDRLGAPAPTISADIRFDKMVLLGMYPSSPVVTDMRYRTMGVLSMATIQQLCEPSEDGDIMSLSEVLDQFGKLAGRS</sequence>
<dbReference type="Proteomes" id="UP000320176">
    <property type="component" value="Unassembled WGS sequence"/>
</dbReference>
<feature type="transmembrane region" description="Helical" evidence="1">
    <location>
        <begin position="6"/>
        <end position="26"/>
    </location>
</feature>
<evidence type="ECO:0000256" key="1">
    <source>
        <dbReference type="SAM" id="Phobius"/>
    </source>
</evidence>
<protein>
    <submittedName>
        <fullName evidence="2">Uncharacterized protein</fullName>
    </submittedName>
</protein>
<gene>
    <name evidence="2" type="ORF">Pla52n_09020</name>
</gene>
<comment type="caution">
    <text evidence="2">The sequence shown here is derived from an EMBL/GenBank/DDBJ whole genome shotgun (WGS) entry which is preliminary data.</text>
</comment>
<keyword evidence="1" id="KW-1133">Transmembrane helix</keyword>